<organism evidence="17 18">
    <name type="scientific">Aquibaculum arenosum</name>
    <dbReference type="NCBI Taxonomy" id="3032591"/>
    <lineage>
        <taxon>Bacteria</taxon>
        <taxon>Pseudomonadati</taxon>
        <taxon>Pseudomonadota</taxon>
        <taxon>Alphaproteobacteria</taxon>
        <taxon>Rhodospirillales</taxon>
        <taxon>Rhodovibrionaceae</taxon>
        <taxon>Aquibaculum</taxon>
    </lineage>
</organism>
<evidence type="ECO:0000256" key="6">
    <source>
        <dbReference type="ARBA" id="ARBA00022989"/>
    </source>
</evidence>
<keyword evidence="2 13" id="KW-0813">Transport</keyword>
<name>A0ABT5YQI9_9PROT</name>
<evidence type="ECO:0000256" key="2">
    <source>
        <dbReference type="ARBA" id="ARBA00022448"/>
    </source>
</evidence>
<evidence type="ECO:0000313" key="17">
    <source>
        <dbReference type="EMBL" id="MDF2097147.1"/>
    </source>
</evidence>
<comment type="subcellular location">
    <subcellularLocation>
        <location evidence="13">Cell membrane</location>
        <topology evidence="13">Single-pass membrane protein</topology>
    </subcellularLocation>
    <subcellularLocation>
        <location evidence="12">Endomembrane system</location>
        <topology evidence="12">Single-pass membrane protein</topology>
    </subcellularLocation>
</comment>
<dbReference type="CDD" id="cd06503">
    <property type="entry name" value="ATP-synt_Fo_b"/>
    <property type="match status" value="1"/>
</dbReference>
<sequence length="191" mass="20477">MARITTITLAVAAVALATGPAGAAEGGLPQLTQTDTYVSQIFWLIVTFAALYYIMSKKVLPRLGQVVEGRREKIDDDLGRAERLRAEAEEVMQAYEKALGTARGEAGAILKATSDEIKADTAQRLDVVAREQAERNRREEAEIEEAMARATGDLAGMATSAAQAVTQKLIDVTPAESAARAAVDDVMEGRR</sequence>
<dbReference type="PANTHER" id="PTHR33445:SF1">
    <property type="entry name" value="ATP SYNTHASE SUBUNIT B"/>
    <property type="match status" value="1"/>
</dbReference>
<feature type="transmembrane region" description="Helical" evidence="13">
    <location>
        <begin position="39"/>
        <end position="55"/>
    </location>
</feature>
<reference evidence="17 18" key="1">
    <citation type="submission" date="2023-03" db="EMBL/GenBank/DDBJ databases">
        <title>Fodinicurvata sp. CAU 1616 isolated from sea sendiment.</title>
        <authorList>
            <person name="Kim W."/>
        </authorList>
    </citation>
    <scope>NUCLEOTIDE SEQUENCE [LARGE SCALE GENOMIC DNA]</scope>
    <source>
        <strain evidence="17 18">CAU 1616</strain>
    </source>
</reference>
<feature type="coiled-coil region" evidence="15">
    <location>
        <begin position="71"/>
        <end position="105"/>
    </location>
</feature>
<dbReference type="Pfam" id="PF00430">
    <property type="entry name" value="ATP-synt_B"/>
    <property type="match status" value="1"/>
</dbReference>
<gene>
    <name evidence="13" type="primary">atpF</name>
    <name evidence="17" type="ORF">P2G67_14290</name>
</gene>
<dbReference type="InterPro" id="IPR050059">
    <property type="entry name" value="ATP_synthase_B_chain"/>
</dbReference>
<evidence type="ECO:0000256" key="3">
    <source>
        <dbReference type="ARBA" id="ARBA00022547"/>
    </source>
</evidence>
<feature type="chain" id="PRO_5045093504" description="ATP synthase subunit b" evidence="16">
    <location>
        <begin position="24"/>
        <end position="191"/>
    </location>
</feature>
<keyword evidence="13" id="KW-1003">Cell membrane</keyword>
<feature type="signal peptide" evidence="16">
    <location>
        <begin position="1"/>
        <end position="23"/>
    </location>
</feature>
<keyword evidence="18" id="KW-1185">Reference proteome</keyword>
<comment type="subunit">
    <text evidence="13">F-type ATPases have 2 components, F(1) - the catalytic core - and F(0) - the membrane proton channel. F(1) has five subunits: alpha(3), beta(3), gamma(1), delta(1), epsilon(1). F(0) has three main subunits: a(1), b(2) and c(10-14). The alpha and beta chains form an alternating ring which encloses part of the gamma chain. F(1) is attached to F(0) by a central stalk formed by the gamma and epsilon chains, while a peripheral stalk is formed by the delta and b chains.</text>
</comment>
<keyword evidence="7 13" id="KW-0406">Ion transport</keyword>
<evidence type="ECO:0000256" key="13">
    <source>
        <dbReference type="HAMAP-Rule" id="MF_01398"/>
    </source>
</evidence>
<evidence type="ECO:0000256" key="7">
    <source>
        <dbReference type="ARBA" id="ARBA00023065"/>
    </source>
</evidence>
<protein>
    <recommendedName>
        <fullName evidence="13">ATP synthase subunit b</fullName>
    </recommendedName>
    <alternativeName>
        <fullName evidence="13">ATP synthase F(0) sector subunit b</fullName>
    </alternativeName>
    <alternativeName>
        <fullName evidence="13">ATPase subunit I</fullName>
    </alternativeName>
    <alternativeName>
        <fullName evidence="13">F-type ATPase subunit b</fullName>
        <shortName evidence="13">F-ATPase subunit b</shortName>
    </alternativeName>
</protein>
<evidence type="ECO:0000256" key="1">
    <source>
        <dbReference type="ARBA" id="ARBA00005513"/>
    </source>
</evidence>
<evidence type="ECO:0000256" key="9">
    <source>
        <dbReference type="ARBA" id="ARBA00023310"/>
    </source>
</evidence>
<dbReference type="HAMAP" id="MF_01398">
    <property type="entry name" value="ATP_synth_b_bprime"/>
    <property type="match status" value="1"/>
</dbReference>
<evidence type="ECO:0000256" key="4">
    <source>
        <dbReference type="ARBA" id="ARBA00022692"/>
    </source>
</evidence>
<dbReference type="PANTHER" id="PTHR33445">
    <property type="entry name" value="ATP SYNTHASE SUBUNIT B', CHLOROPLASTIC"/>
    <property type="match status" value="1"/>
</dbReference>
<evidence type="ECO:0000256" key="8">
    <source>
        <dbReference type="ARBA" id="ARBA00023136"/>
    </source>
</evidence>
<evidence type="ECO:0000256" key="5">
    <source>
        <dbReference type="ARBA" id="ARBA00022781"/>
    </source>
</evidence>
<dbReference type="Proteomes" id="UP001215503">
    <property type="component" value="Unassembled WGS sequence"/>
</dbReference>
<keyword evidence="4 13" id="KW-0812">Transmembrane</keyword>
<keyword evidence="5 13" id="KW-0375">Hydrogen ion transport</keyword>
<keyword evidence="9 13" id="KW-0066">ATP synthesis</keyword>
<evidence type="ECO:0000256" key="16">
    <source>
        <dbReference type="SAM" id="SignalP"/>
    </source>
</evidence>
<dbReference type="RefSeq" id="WP_275823927.1">
    <property type="nucleotide sequence ID" value="NZ_JARHUD010000010.1"/>
</dbReference>
<proteinExistence type="inferred from homology"/>
<comment type="function">
    <text evidence="11">Component of the F(0) channel, it forms part of the peripheral stalk, linking F(1) to F(0). The b'-subunit is a diverged and duplicated form of b found in plants and photosynthetic bacteria.</text>
</comment>
<comment type="caution">
    <text evidence="17">The sequence shown here is derived from an EMBL/GenBank/DDBJ whole genome shotgun (WGS) entry which is preliminary data.</text>
</comment>
<keyword evidence="6 13" id="KW-1133">Transmembrane helix</keyword>
<evidence type="ECO:0000256" key="11">
    <source>
        <dbReference type="ARBA" id="ARBA00025614"/>
    </source>
</evidence>
<keyword evidence="15" id="KW-0175">Coiled coil</keyword>
<evidence type="ECO:0000256" key="15">
    <source>
        <dbReference type="SAM" id="Coils"/>
    </source>
</evidence>
<accession>A0ABT5YQI9</accession>
<dbReference type="EMBL" id="JARHUD010000010">
    <property type="protein sequence ID" value="MDF2097147.1"/>
    <property type="molecule type" value="Genomic_DNA"/>
</dbReference>
<comment type="similarity">
    <text evidence="1 13 14">Belongs to the ATPase B chain family.</text>
</comment>
<comment type="function">
    <text evidence="10 13">F(1)F(0) ATP synthase produces ATP from ADP in the presence of a proton or sodium gradient. F-type ATPases consist of two structural domains, F(1) containing the extramembraneous catalytic core and F(0) containing the membrane proton channel, linked together by a central stalk and a peripheral stalk. During catalysis, ATP synthesis in the catalytic domain of F(1) is coupled via a rotary mechanism of the central stalk subunits to proton translocation.</text>
</comment>
<dbReference type="InterPro" id="IPR002146">
    <property type="entry name" value="ATP_synth_b/b'su_bac/chlpt"/>
</dbReference>
<keyword evidence="16" id="KW-0732">Signal</keyword>
<keyword evidence="3 13" id="KW-0138">CF(0)</keyword>
<evidence type="ECO:0000256" key="12">
    <source>
        <dbReference type="ARBA" id="ARBA00037847"/>
    </source>
</evidence>
<evidence type="ECO:0000256" key="10">
    <source>
        <dbReference type="ARBA" id="ARBA00025198"/>
    </source>
</evidence>
<evidence type="ECO:0000313" key="18">
    <source>
        <dbReference type="Proteomes" id="UP001215503"/>
    </source>
</evidence>
<evidence type="ECO:0000256" key="14">
    <source>
        <dbReference type="RuleBase" id="RU003848"/>
    </source>
</evidence>
<keyword evidence="8 13" id="KW-0472">Membrane</keyword>